<dbReference type="InterPro" id="IPR051704">
    <property type="entry name" value="FAD_aromatic-hydroxylase"/>
</dbReference>
<dbReference type="SUPFAM" id="SSF51905">
    <property type="entry name" value="FAD/NAD(P)-binding domain"/>
    <property type="match status" value="1"/>
</dbReference>
<dbReference type="PRINTS" id="PR00420">
    <property type="entry name" value="RNGMNOXGNASE"/>
</dbReference>
<dbReference type="Gene3D" id="3.30.9.10">
    <property type="entry name" value="D-Amino Acid Oxidase, subunit A, domain 2"/>
    <property type="match status" value="1"/>
</dbReference>
<evidence type="ECO:0000313" key="3">
    <source>
        <dbReference type="Proteomes" id="UP000467148"/>
    </source>
</evidence>
<name>A0A7I7T835_9MYCO</name>
<dbReference type="PANTHER" id="PTHR46865">
    <property type="entry name" value="OXIDOREDUCTASE-RELATED"/>
    <property type="match status" value="1"/>
</dbReference>
<proteinExistence type="predicted"/>
<dbReference type="PANTHER" id="PTHR46865:SF2">
    <property type="entry name" value="MONOOXYGENASE"/>
    <property type="match status" value="1"/>
</dbReference>
<evidence type="ECO:0000259" key="1">
    <source>
        <dbReference type="Pfam" id="PF01494"/>
    </source>
</evidence>
<evidence type="ECO:0000313" key="2">
    <source>
        <dbReference type="EMBL" id="BBY64671.1"/>
    </source>
</evidence>
<dbReference type="KEGG" id="mhev:MHEL_29140"/>
<keyword evidence="3" id="KW-1185">Reference proteome</keyword>
<dbReference type="Proteomes" id="UP000467148">
    <property type="component" value="Chromosome"/>
</dbReference>
<accession>A0A7I7T835</accession>
<dbReference type="GO" id="GO:0071949">
    <property type="term" value="F:FAD binding"/>
    <property type="evidence" value="ECO:0007669"/>
    <property type="project" value="InterPro"/>
</dbReference>
<feature type="domain" description="FAD-binding" evidence="1">
    <location>
        <begin position="5"/>
        <end position="334"/>
    </location>
</feature>
<organism evidence="2 3">
    <name type="scientific">Mycolicibacterium helvum</name>
    <dbReference type="NCBI Taxonomy" id="1534349"/>
    <lineage>
        <taxon>Bacteria</taxon>
        <taxon>Bacillati</taxon>
        <taxon>Actinomycetota</taxon>
        <taxon>Actinomycetes</taxon>
        <taxon>Mycobacteriales</taxon>
        <taxon>Mycobacteriaceae</taxon>
        <taxon>Mycolicibacterium</taxon>
    </lineage>
</organism>
<dbReference type="InterPro" id="IPR002938">
    <property type="entry name" value="FAD-bd"/>
</dbReference>
<gene>
    <name evidence="2" type="ORF">MHEL_29140</name>
</gene>
<dbReference type="AlphaFoldDB" id="A0A7I7T835"/>
<dbReference type="Pfam" id="PF01494">
    <property type="entry name" value="FAD_binding_3"/>
    <property type="match status" value="1"/>
</dbReference>
<dbReference type="EMBL" id="AP022596">
    <property type="protein sequence ID" value="BBY64671.1"/>
    <property type="molecule type" value="Genomic_DNA"/>
</dbReference>
<dbReference type="InterPro" id="IPR036188">
    <property type="entry name" value="FAD/NAD-bd_sf"/>
</dbReference>
<sequence>MRTKTILISGASLAGPATAFWLVRAGFKVTLVEQAAELRKGGNGVDIRSEALTVIDRMGLTEAAREHALETHGMRFVDRHGRQRASIATAGLERMVGSEDIEVRRGDLARLLVDATGCDVEYVFGDSITALTQDSGGVDVTFASGSQRRFDLVVGADGFHSAVRRLVFGPEEDFRVFKQHYYAIASADLPVGQDYWTTFYNEPGKSAAIYRAPERGRGLVNFTFRSPSPLSYDYRDMGAQRRLLRQAFGELGWHVPAMLDAVDSAPDFYFDALAQVQMPSWSKGRVVLVGDAAYCASPASGAGALLALSGSYRLAGELAAGDQPQAAFMRYESAQRPLVASKQSHLFTGFSVPKTRPGILVRNLVVSTHLTSLLSRQHAGKSRSLRAYEFPRDR</sequence>
<protein>
    <submittedName>
        <fullName evidence="2">Oxidoreductase</fullName>
    </submittedName>
</protein>
<dbReference type="Gene3D" id="3.50.50.60">
    <property type="entry name" value="FAD/NAD(P)-binding domain"/>
    <property type="match status" value="1"/>
</dbReference>
<reference evidence="2 3" key="1">
    <citation type="journal article" date="2019" name="Emerg. Microbes Infect.">
        <title>Comprehensive subspecies identification of 175 nontuberculous mycobacteria species based on 7547 genomic profiles.</title>
        <authorList>
            <person name="Matsumoto Y."/>
            <person name="Kinjo T."/>
            <person name="Motooka D."/>
            <person name="Nabeya D."/>
            <person name="Jung N."/>
            <person name="Uechi K."/>
            <person name="Horii T."/>
            <person name="Iida T."/>
            <person name="Fujita J."/>
            <person name="Nakamura S."/>
        </authorList>
    </citation>
    <scope>NUCLEOTIDE SEQUENCE [LARGE SCALE GENOMIC DNA]</scope>
    <source>
        <strain evidence="2 3">JCM 30396</strain>
    </source>
</reference>